<dbReference type="AlphaFoldDB" id="A0A839R1L6"/>
<evidence type="ECO:0000256" key="1">
    <source>
        <dbReference type="ARBA" id="ARBA00022475"/>
    </source>
</evidence>
<keyword evidence="6 7" id="KW-0961">Cell wall biogenesis/degradation</keyword>
<evidence type="ECO:0000256" key="5">
    <source>
        <dbReference type="ARBA" id="ARBA00023239"/>
    </source>
</evidence>
<dbReference type="Gene3D" id="3.30.160.60">
    <property type="entry name" value="Classic Zinc Finger"/>
    <property type="match status" value="1"/>
</dbReference>
<evidence type="ECO:0000256" key="3">
    <source>
        <dbReference type="ARBA" id="ARBA00022989"/>
    </source>
</evidence>
<proteinExistence type="inferred from homology"/>
<dbReference type="RefSeq" id="WP_183374534.1">
    <property type="nucleotide sequence ID" value="NZ_CBCSFZ010000031.1"/>
</dbReference>
<keyword evidence="5 7" id="KW-0456">Lyase</keyword>
<dbReference type="Proteomes" id="UP000568050">
    <property type="component" value="Unassembled WGS sequence"/>
</dbReference>
<evidence type="ECO:0000313" key="10">
    <source>
        <dbReference type="Proteomes" id="UP000568050"/>
    </source>
</evidence>
<dbReference type="NCBIfam" id="TIGR00247">
    <property type="entry name" value="endolytic transglycosylase MltG"/>
    <property type="match status" value="1"/>
</dbReference>
<evidence type="ECO:0000256" key="2">
    <source>
        <dbReference type="ARBA" id="ARBA00022692"/>
    </source>
</evidence>
<comment type="catalytic activity">
    <reaction evidence="7">
        <text>a peptidoglycan chain = a peptidoglycan chain with N-acetyl-1,6-anhydromuramyl-[peptide] at the reducing end + a peptidoglycan chain with N-acetylglucosamine at the non-reducing end.</text>
        <dbReference type="EC" id="4.2.2.29"/>
    </reaction>
</comment>
<keyword evidence="2 7" id="KW-0812">Transmembrane</keyword>
<comment type="caution">
    <text evidence="9">The sequence shown here is derived from an EMBL/GenBank/DDBJ whole genome shotgun (WGS) entry which is preliminary data.</text>
</comment>
<dbReference type="EMBL" id="JACHWP010000001">
    <property type="protein sequence ID" value="MBB3022466.1"/>
    <property type="molecule type" value="Genomic_DNA"/>
</dbReference>
<dbReference type="HAMAP" id="MF_02065">
    <property type="entry name" value="MltG"/>
    <property type="match status" value="1"/>
</dbReference>
<comment type="similarity">
    <text evidence="7">Belongs to the transglycosylase MltG family.</text>
</comment>
<accession>A0A839R1L6</accession>
<feature type="region of interest" description="Disordered" evidence="8">
    <location>
        <begin position="1"/>
        <end position="34"/>
    </location>
</feature>
<gene>
    <name evidence="7" type="primary">mltG</name>
    <name evidence="9" type="ORF">FHX50_000714</name>
</gene>
<evidence type="ECO:0000313" key="9">
    <source>
        <dbReference type="EMBL" id="MBB3022466.1"/>
    </source>
</evidence>
<dbReference type="Pfam" id="PF02618">
    <property type="entry name" value="YceG"/>
    <property type="match status" value="1"/>
</dbReference>
<dbReference type="PANTHER" id="PTHR30518">
    <property type="entry name" value="ENDOLYTIC MUREIN TRANSGLYCOSYLASE"/>
    <property type="match status" value="1"/>
</dbReference>
<name>A0A839R1L6_9MICO</name>
<organism evidence="9 10">
    <name type="scientific">Helcobacillus massiliensis</name>
    <dbReference type="NCBI Taxonomy" id="521392"/>
    <lineage>
        <taxon>Bacteria</taxon>
        <taxon>Bacillati</taxon>
        <taxon>Actinomycetota</taxon>
        <taxon>Actinomycetes</taxon>
        <taxon>Micrococcales</taxon>
        <taxon>Dermabacteraceae</taxon>
        <taxon>Helcobacillus</taxon>
    </lineage>
</organism>
<comment type="function">
    <text evidence="7">Functions as a peptidoglycan terminase that cleaves nascent peptidoglycan strands endolytically to terminate their elongation.</text>
</comment>
<reference evidence="9 10" key="1">
    <citation type="submission" date="2020-08" db="EMBL/GenBank/DDBJ databases">
        <title>Sequencing the genomes of 1000 actinobacteria strains.</title>
        <authorList>
            <person name="Klenk H.-P."/>
        </authorList>
    </citation>
    <scope>NUCLEOTIDE SEQUENCE [LARGE SCALE GENOMIC DNA]</scope>
    <source>
        <strain evidence="9 10">DSM 23040</strain>
    </source>
</reference>
<keyword evidence="4 7" id="KW-0472">Membrane</keyword>
<evidence type="ECO:0000256" key="6">
    <source>
        <dbReference type="ARBA" id="ARBA00023316"/>
    </source>
</evidence>
<keyword evidence="3 7" id="KW-1133">Transmembrane helix</keyword>
<evidence type="ECO:0000256" key="8">
    <source>
        <dbReference type="SAM" id="MobiDB-lite"/>
    </source>
</evidence>
<feature type="compositionally biased region" description="Acidic residues" evidence="8">
    <location>
        <begin position="7"/>
        <end position="17"/>
    </location>
</feature>
<protein>
    <recommendedName>
        <fullName evidence="7">Endolytic murein transglycosylase</fullName>
        <ecNumber evidence="7">4.2.2.29</ecNumber>
    </recommendedName>
    <alternativeName>
        <fullName evidence="7">Peptidoglycan lytic transglycosylase</fullName>
    </alternativeName>
    <alternativeName>
        <fullName evidence="7">Peptidoglycan polymerization terminase</fullName>
    </alternativeName>
</protein>
<evidence type="ECO:0000256" key="4">
    <source>
        <dbReference type="ARBA" id="ARBA00023136"/>
    </source>
</evidence>
<dbReference type="InterPro" id="IPR003770">
    <property type="entry name" value="MLTG-like"/>
</dbReference>
<keyword evidence="10" id="KW-1185">Reference proteome</keyword>
<dbReference type="Gene3D" id="3.30.1490.480">
    <property type="entry name" value="Endolytic murein transglycosylase"/>
    <property type="match status" value="2"/>
</dbReference>
<sequence>MAHDSFDDLFESPDEPGNDGGPRGRRAARRGNDKPSGIQRCLPLLLVVLVLAGLGLGAYEGYKWVTGHRIEQEADDYTGSGSGEAVITVEDGDTGTDIAKKMVEKDVIKSTGPFVTLFANEPKAASIHPGQYKLKKQMSSSAALDALLDPQSAAGVRVTIPEGSPNKVVFKTLSKQTGIPVAEFEKAAKDYTALGIPENKAKSAEGYLWPGTYTFSDDADAKEILTEMAGRMQSKMEEKGIPAKKQHDVLTRASIVEREARSDEDFGKVARTIDNRLKGVGEAGGTPMALQVDSTVAYAVGDVRKGYSTTPKERAIDSPYNTYKHKGLPIGPISNPGDRSIDAVLNPPKGDWLYWVTVNTDTGETKFATTNAEHEKYVKEWREWAKNK</sequence>
<keyword evidence="1 7" id="KW-1003">Cell membrane</keyword>
<dbReference type="PANTHER" id="PTHR30518:SF2">
    <property type="entry name" value="ENDOLYTIC MUREIN TRANSGLYCOSYLASE"/>
    <property type="match status" value="1"/>
</dbReference>
<dbReference type="GO" id="GO:0071555">
    <property type="term" value="P:cell wall organization"/>
    <property type="evidence" value="ECO:0007669"/>
    <property type="project" value="UniProtKB-KW"/>
</dbReference>
<evidence type="ECO:0000256" key="7">
    <source>
        <dbReference type="HAMAP-Rule" id="MF_02065"/>
    </source>
</evidence>
<dbReference type="EC" id="4.2.2.29" evidence="7"/>
<dbReference type="GO" id="GO:0005886">
    <property type="term" value="C:plasma membrane"/>
    <property type="evidence" value="ECO:0007669"/>
    <property type="project" value="UniProtKB-UniRule"/>
</dbReference>
<dbReference type="CDD" id="cd08010">
    <property type="entry name" value="MltG_like"/>
    <property type="match status" value="1"/>
</dbReference>
<feature type="site" description="Important for catalytic activity" evidence="7">
    <location>
        <position position="259"/>
    </location>
</feature>
<dbReference type="GO" id="GO:0009252">
    <property type="term" value="P:peptidoglycan biosynthetic process"/>
    <property type="evidence" value="ECO:0007669"/>
    <property type="project" value="UniProtKB-UniRule"/>
</dbReference>
<dbReference type="GO" id="GO:0008932">
    <property type="term" value="F:lytic endotransglycosylase activity"/>
    <property type="evidence" value="ECO:0007669"/>
    <property type="project" value="UniProtKB-UniRule"/>
</dbReference>